<gene>
    <name evidence="1" type="ORF">ACFFIP_07060</name>
</gene>
<proteinExistence type="predicted"/>
<protein>
    <submittedName>
        <fullName evidence="1">Porin</fullName>
    </submittedName>
</protein>
<evidence type="ECO:0000313" key="1">
    <source>
        <dbReference type="EMBL" id="MFC0262439.1"/>
    </source>
</evidence>
<evidence type="ECO:0000313" key="2">
    <source>
        <dbReference type="Proteomes" id="UP001589797"/>
    </source>
</evidence>
<comment type="caution">
    <text evidence="1">The sequence shown here is derived from an EMBL/GenBank/DDBJ whole genome shotgun (WGS) entry which is preliminary data.</text>
</comment>
<reference evidence="1 2" key="1">
    <citation type="submission" date="2024-09" db="EMBL/GenBank/DDBJ databases">
        <authorList>
            <person name="Sun Q."/>
            <person name="Mori K."/>
        </authorList>
    </citation>
    <scope>NUCLEOTIDE SEQUENCE [LARGE SCALE GENOMIC DNA]</scope>
    <source>
        <strain evidence="1 2">CCM 7650</strain>
    </source>
</reference>
<organism evidence="1 2">
    <name type="scientific">Fontibacter flavus</name>
    <dbReference type="NCBI Taxonomy" id="654838"/>
    <lineage>
        <taxon>Bacteria</taxon>
        <taxon>Pseudomonadati</taxon>
        <taxon>Bacteroidota</taxon>
        <taxon>Cytophagia</taxon>
        <taxon>Cytophagales</taxon>
        <taxon>Cyclobacteriaceae</taxon>
        <taxon>Fontibacter</taxon>
    </lineage>
</organism>
<dbReference type="Proteomes" id="UP001589797">
    <property type="component" value="Unassembled WGS sequence"/>
</dbReference>
<sequence length="480" mass="53473">MKSTLEWLGGFILCLTLVLPGFGQDTLSTSIAADEMFVDHSYKPLTLKLTDDGSKYVRFLIWNQLWMRATENNPGTLGVDGQPNNNSFDIGIRRARFLAYAQISPRFLILSHWGINNQTFTNGGVPGGGATGNPGNLPVTVNPETGSGAANAMSAKKPQMFFHDIWTEFMLTEELYIGAGLHYWNGISRMSSHSTLSFMAIDAPIFNWPLIELTDQFARQFGIYAKGQISNWDYRIALNKPFSIGAGGSFDVNRQRPIAANVVNDQWATQGYIAYQFLEKENNKLPFFTGSYLGTKKVFNIGGGWHHHPKATMSKNAAGGAEYHDIKLFGLDAFLDIPLNPEKGTALTTYAVYYNYDFGPNYMRNVGIMNVGFGAGTTQNGPGNAQPTIGTGSIFYSQTGLLLPKNILEDHGRLQPFGAITYKNFDYFDNSSWQYDLGFNYYMNSHQAKITFQYGSRPLFENFKRSGNAGEFIIQTHIFL</sequence>
<accession>A0ABV6FRF5</accession>
<name>A0ABV6FRF5_9BACT</name>
<keyword evidence="2" id="KW-1185">Reference proteome</keyword>
<dbReference type="EMBL" id="JBHLWI010000016">
    <property type="protein sequence ID" value="MFC0262439.1"/>
    <property type="molecule type" value="Genomic_DNA"/>
</dbReference>
<dbReference type="RefSeq" id="WP_382386882.1">
    <property type="nucleotide sequence ID" value="NZ_JBHLWI010000016.1"/>
</dbReference>